<keyword evidence="5" id="KW-1185">Reference proteome</keyword>
<evidence type="ECO:0000313" key="5">
    <source>
        <dbReference type="Proteomes" id="UP000198716"/>
    </source>
</evidence>
<name>A0A1I1Y7T0_9ACTN</name>
<reference evidence="5" key="1">
    <citation type="submission" date="2016-10" db="EMBL/GenBank/DDBJ databases">
        <authorList>
            <person name="Varghese N."/>
            <person name="Submissions S."/>
        </authorList>
    </citation>
    <scope>NUCLEOTIDE SEQUENCE [LARGE SCALE GENOMIC DNA]</scope>
    <source>
        <strain evidence="5">DSM 45004</strain>
    </source>
</reference>
<dbReference type="EMBL" id="FOMZ01000008">
    <property type="protein sequence ID" value="SFE15624.1"/>
    <property type="molecule type" value="Genomic_DNA"/>
</dbReference>
<proteinExistence type="predicted"/>
<dbReference type="RefSeq" id="WP_092927725.1">
    <property type="nucleotide sequence ID" value="NZ_FOMZ01000008.1"/>
</dbReference>
<dbReference type="Pfam" id="PF21725">
    <property type="entry name" value="T7SS_signal"/>
    <property type="match status" value="1"/>
</dbReference>
<feature type="domain" description="Putative T7SS secretion signal" evidence="3">
    <location>
        <begin position="16"/>
        <end position="182"/>
    </location>
</feature>
<accession>A0A1I1Y7T0</accession>
<evidence type="ECO:0000256" key="1">
    <source>
        <dbReference type="SAM" id="Coils"/>
    </source>
</evidence>
<feature type="coiled-coil region" evidence="1">
    <location>
        <begin position="86"/>
        <end position="113"/>
    </location>
</feature>
<dbReference type="InterPro" id="IPR049082">
    <property type="entry name" value="T7SS_signal"/>
</dbReference>
<keyword evidence="1" id="KW-0175">Coiled coil</keyword>
<protein>
    <recommendedName>
        <fullName evidence="3">Putative T7SS secretion signal domain-containing protein</fullName>
    </recommendedName>
</protein>
<dbReference type="AlphaFoldDB" id="A0A1I1Y7T0"/>
<feature type="region of interest" description="Disordered" evidence="2">
    <location>
        <begin position="1"/>
        <end position="20"/>
    </location>
</feature>
<evidence type="ECO:0000259" key="3">
    <source>
        <dbReference type="Pfam" id="PF21725"/>
    </source>
</evidence>
<evidence type="ECO:0000256" key="2">
    <source>
        <dbReference type="SAM" id="MobiDB-lite"/>
    </source>
</evidence>
<dbReference type="Proteomes" id="UP000198716">
    <property type="component" value="Unassembled WGS sequence"/>
</dbReference>
<sequence>MSGNGDWHALGFNPARGNPSSVGTLAKQLTDTGNWLFETYEVLRDIRQQKDTWTGEASKAFAEKFGELPGKLDDAHESMKAAGKALSGWQDTLKGHQTEAVRLERKARDAIAAAEKADQVVSQTVAEANKPIAYDSGDPEARAAANRRAEQQAQAVASAKSDARSAWDRVESIRKQAVELQETWREDARAVARKLREATDIAPGFWSALGDAFSDMGDWVVDNLGLIGDVAGMVAAVAGTLSLIPGLNLATGPIALIAGGVALAAHAGDIAANDKWTDVNAWVGVGTDALGMLPMVGPLAKGGAAATDALQVSDGLIDAGRVGAKAFGSKTSEVVTDMADPADIATLFGDRLANRFVGGEGMAKTIQGTFNVGMQAPVANDWVHSDDASADVKNKAGYVAFGGGAAQSYGEWGKVGHELQGLGESLSSFTKALG</sequence>
<organism evidence="4 5">
    <name type="scientific">Actinopolyspora alba</name>
    <dbReference type="NCBI Taxonomy" id="673379"/>
    <lineage>
        <taxon>Bacteria</taxon>
        <taxon>Bacillati</taxon>
        <taxon>Actinomycetota</taxon>
        <taxon>Actinomycetes</taxon>
        <taxon>Actinopolysporales</taxon>
        <taxon>Actinopolysporaceae</taxon>
        <taxon>Actinopolyspora</taxon>
        <taxon>Actinopolyspora alba group</taxon>
    </lineage>
</organism>
<gene>
    <name evidence="4" type="ORF">SAMN04487819_108235</name>
</gene>
<evidence type="ECO:0000313" key="4">
    <source>
        <dbReference type="EMBL" id="SFE15624.1"/>
    </source>
</evidence>